<organism evidence="1">
    <name type="scientific">bioreactor metagenome</name>
    <dbReference type="NCBI Taxonomy" id="1076179"/>
    <lineage>
        <taxon>unclassified sequences</taxon>
        <taxon>metagenomes</taxon>
        <taxon>ecological metagenomes</taxon>
    </lineage>
</organism>
<evidence type="ECO:0000313" key="1">
    <source>
        <dbReference type="EMBL" id="MPM02275.1"/>
    </source>
</evidence>
<dbReference type="InterPro" id="IPR029024">
    <property type="entry name" value="TerB-like"/>
</dbReference>
<dbReference type="Gene3D" id="1.10.3680.10">
    <property type="entry name" value="TerB-like"/>
    <property type="match status" value="1"/>
</dbReference>
<reference evidence="1" key="1">
    <citation type="submission" date="2019-08" db="EMBL/GenBank/DDBJ databases">
        <authorList>
            <person name="Kucharzyk K."/>
            <person name="Murdoch R.W."/>
            <person name="Higgins S."/>
            <person name="Loffler F."/>
        </authorList>
    </citation>
    <scope>NUCLEOTIDE SEQUENCE</scope>
</reference>
<comment type="caution">
    <text evidence="1">The sequence shown here is derived from an EMBL/GenBank/DDBJ whole genome shotgun (WGS) entry which is preliminary data.</text>
</comment>
<accession>A0A644WEJ7</accession>
<dbReference type="AlphaFoldDB" id="A0A644WEJ7"/>
<dbReference type="EMBL" id="VSSQ01000857">
    <property type="protein sequence ID" value="MPM02275.1"/>
    <property type="molecule type" value="Genomic_DNA"/>
</dbReference>
<proteinExistence type="predicted"/>
<protein>
    <recommendedName>
        <fullName evidence="2">Co-chaperone DjlA N-terminal domain-containing protein</fullName>
    </recommendedName>
</protein>
<dbReference type="CDD" id="cd07177">
    <property type="entry name" value="terB_like"/>
    <property type="match status" value="1"/>
</dbReference>
<name>A0A644WEJ7_9ZZZZ</name>
<sequence length="142" mass="16657">MFLGEFNKDIGTAYINLLIEFALVDDKVEKKERELIERALKEMSMENLELEDISHEETIQILKDSGERIINIVFFELMRVALADAEYEMSEVRFLDDLAEELNISRVKRFQMADYFFNHTEYDESGLESQESAKLEAQAFLN</sequence>
<gene>
    <name evidence="1" type="ORF">SDC9_48520</name>
</gene>
<dbReference type="SUPFAM" id="SSF158682">
    <property type="entry name" value="TerB-like"/>
    <property type="match status" value="1"/>
</dbReference>
<evidence type="ECO:0008006" key="2">
    <source>
        <dbReference type="Google" id="ProtNLM"/>
    </source>
</evidence>